<accession>A0A0E9WK07</accession>
<name>A0A0E9WK07_ANGAN</name>
<sequence>MTVADAAVPASVHSGDHTFTFYSVQRSNTEANMPFSLTLKPLVLP</sequence>
<dbReference type="AlphaFoldDB" id="A0A0E9WK07"/>
<dbReference type="EMBL" id="GBXM01018779">
    <property type="protein sequence ID" value="JAH89798.1"/>
    <property type="molecule type" value="Transcribed_RNA"/>
</dbReference>
<protein>
    <submittedName>
        <fullName evidence="1">Uncharacterized protein</fullName>
    </submittedName>
</protein>
<proteinExistence type="predicted"/>
<evidence type="ECO:0000313" key="1">
    <source>
        <dbReference type="EMBL" id="JAH89798.1"/>
    </source>
</evidence>
<reference evidence="1" key="2">
    <citation type="journal article" date="2015" name="Fish Shellfish Immunol.">
        <title>Early steps in the European eel (Anguilla anguilla)-Vibrio vulnificus interaction in the gills: Role of the RtxA13 toxin.</title>
        <authorList>
            <person name="Callol A."/>
            <person name="Pajuelo D."/>
            <person name="Ebbesson L."/>
            <person name="Teles M."/>
            <person name="MacKenzie S."/>
            <person name="Amaro C."/>
        </authorList>
    </citation>
    <scope>NUCLEOTIDE SEQUENCE</scope>
</reference>
<organism evidence="1">
    <name type="scientific">Anguilla anguilla</name>
    <name type="common">European freshwater eel</name>
    <name type="synonym">Muraena anguilla</name>
    <dbReference type="NCBI Taxonomy" id="7936"/>
    <lineage>
        <taxon>Eukaryota</taxon>
        <taxon>Metazoa</taxon>
        <taxon>Chordata</taxon>
        <taxon>Craniata</taxon>
        <taxon>Vertebrata</taxon>
        <taxon>Euteleostomi</taxon>
        <taxon>Actinopterygii</taxon>
        <taxon>Neopterygii</taxon>
        <taxon>Teleostei</taxon>
        <taxon>Anguilliformes</taxon>
        <taxon>Anguillidae</taxon>
        <taxon>Anguilla</taxon>
    </lineage>
</organism>
<reference evidence="1" key="1">
    <citation type="submission" date="2014-11" db="EMBL/GenBank/DDBJ databases">
        <authorList>
            <person name="Amaro Gonzalez C."/>
        </authorList>
    </citation>
    <scope>NUCLEOTIDE SEQUENCE</scope>
</reference>